<dbReference type="GO" id="GO:0004518">
    <property type="term" value="F:nuclease activity"/>
    <property type="evidence" value="ECO:0007669"/>
    <property type="project" value="UniProtKB-KW"/>
</dbReference>
<accession>A0A937W2M5</accession>
<evidence type="ECO:0000256" key="5">
    <source>
        <dbReference type="ARBA" id="ARBA00022801"/>
    </source>
</evidence>
<dbReference type="InterPro" id="IPR029060">
    <property type="entry name" value="PIN-like_dom_sf"/>
</dbReference>
<organism evidence="9 10">
    <name type="scientific">Tectimicrobiota bacterium</name>
    <dbReference type="NCBI Taxonomy" id="2528274"/>
    <lineage>
        <taxon>Bacteria</taxon>
        <taxon>Pseudomonadati</taxon>
        <taxon>Nitrospinota/Tectimicrobiota group</taxon>
        <taxon>Candidatus Tectimicrobiota</taxon>
    </lineage>
</organism>
<dbReference type="Pfam" id="PF01850">
    <property type="entry name" value="PIN"/>
    <property type="match status" value="1"/>
</dbReference>
<evidence type="ECO:0000256" key="3">
    <source>
        <dbReference type="ARBA" id="ARBA00022722"/>
    </source>
</evidence>
<dbReference type="EMBL" id="VGLS01000694">
    <property type="protein sequence ID" value="MBM3225814.1"/>
    <property type="molecule type" value="Genomic_DNA"/>
</dbReference>
<evidence type="ECO:0000256" key="2">
    <source>
        <dbReference type="ARBA" id="ARBA00022649"/>
    </source>
</evidence>
<evidence type="ECO:0000256" key="6">
    <source>
        <dbReference type="ARBA" id="ARBA00022842"/>
    </source>
</evidence>
<evidence type="ECO:0000256" key="1">
    <source>
        <dbReference type="ARBA" id="ARBA00001946"/>
    </source>
</evidence>
<dbReference type="CDD" id="cd09854">
    <property type="entry name" value="PIN_VapC-like"/>
    <property type="match status" value="1"/>
</dbReference>
<dbReference type="Gene3D" id="3.40.50.1010">
    <property type="entry name" value="5'-nuclease"/>
    <property type="match status" value="1"/>
</dbReference>
<evidence type="ECO:0000256" key="4">
    <source>
        <dbReference type="ARBA" id="ARBA00022723"/>
    </source>
</evidence>
<dbReference type="SUPFAM" id="SSF88723">
    <property type="entry name" value="PIN domain-like"/>
    <property type="match status" value="1"/>
</dbReference>
<keyword evidence="3" id="KW-0540">Nuclease</keyword>
<keyword evidence="5" id="KW-0378">Hydrolase</keyword>
<name>A0A937W2M5_UNCTE</name>
<comment type="caution">
    <text evidence="9">The sequence shown here is derived from an EMBL/GenBank/DDBJ whole genome shotgun (WGS) entry which is preliminary data.</text>
</comment>
<sequence length="158" mass="17454">MITAVDTNILLDVLIPDAPFGAASQQSLDTALQQGTLVLSEVVYAELAAHFPTREELERFLADTGMRLVPSQSAALARAGRAWATYTRQRGTGFLCPVCGRVQQPSCQQCGTALRSRQHLVSDFLIGAHATVQADRLLTRDRGYYRTYFPELRLVENL</sequence>
<comment type="cofactor">
    <cofactor evidence="1">
        <name>Mg(2+)</name>
        <dbReference type="ChEBI" id="CHEBI:18420"/>
    </cofactor>
</comment>
<evidence type="ECO:0000313" key="9">
    <source>
        <dbReference type="EMBL" id="MBM3225814.1"/>
    </source>
</evidence>
<dbReference type="Proteomes" id="UP000712673">
    <property type="component" value="Unassembled WGS sequence"/>
</dbReference>
<protein>
    <submittedName>
        <fullName evidence="9">Type II toxin-antitoxin system VapC family toxin</fullName>
    </submittedName>
</protein>
<dbReference type="GO" id="GO:0046872">
    <property type="term" value="F:metal ion binding"/>
    <property type="evidence" value="ECO:0007669"/>
    <property type="project" value="UniProtKB-KW"/>
</dbReference>
<dbReference type="PANTHER" id="PTHR33653">
    <property type="entry name" value="RIBONUCLEASE VAPC2"/>
    <property type="match status" value="1"/>
</dbReference>
<dbReference type="InterPro" id="IPR050556">
    <property type="entry name" value="Type_II_TA_system_RNase"/>
</dbReference>
<evidence type="ECO:0000259" key="8">
    <source>
        <dbReference type="Pfam" id="PF01850"/>
    </source>
</evidence>
<evidence type="ECO:0000256" key="7">
    <source>
        <dbReference type="ARBA" id="ARBA00038093"/>
    </source>
</evidence>
<proteinExistence type="inferred from homology"/>
<dbReference type="GO" id="GO:0016787">
    <property type="term" value="F:hydrolase activity"/>
    <property type="evidence" value="ECO:0007669"/>
    <property type="project" value="UniProtKB-KW"/>
</dbReference>
<keyword evidence="2" id="KW-1277">Toxin-antitoxin system</keyword>
<dbReference type="AlphaFoldDB" id="A0A937W2M5"/>
<comment type="similarity">
    <text evidence="7">Belongs to the PINc/VapC protein family.</text>
</comment>
<dbReference type="PANTHER" id="PTHR33653:SF1">
    <property type="entry name" value="RIBONUCLEASE VAPC2"/>
    <property type="match status" value="1"/>
</dbReference>
<reference evidence="9" key="1">
    <citation type="submission" date="2019-03" db="EMBL/GenBank/DDBJ databases">
        <title>Lake Tanganyika Metagenome-Assembled Genomes (MAGs).</title>
        <authorList>
            <person name="Tran P."/>
        </authorList>
    </citation>
    <scope>NUCLEOTIDE SEQUENCE</scope>
    <source>
        <strain evidence="9">K_DeepCast_65m_m2_066</strain>
    </source>
</reference>
<feature type="domain" description="PIN" evidence="8">
    <location>
        <begin position="5"/>
        <end position="149"/>
    </location>
</feature>
<keyword evidence="6" id="KW-0460">Magnesium</keyword>
<evidence type="ECO:0000313" key="10">
    <source>
        <dbReference type="Proteomes" id="UP000712673"/>
    </source>
</evidence>
<dbReference type="InterPro" id="IPR002716">
    <property type="entry name" value="PIN_dom"/>
</dbReference>
<gene>
    <name evidence="9" type="ORF">FJZ47_18725</name>
</gene>
<keyword evidence="4" id="KW-0479">Metal-binding</keyword>